<evidence type="ECO:0000313" key="3">
    <source>
        <dbReference type="Proteomes" id="UP001456524"/>
    </source>
</evidence>
<feature type="region of interest" description="Disordered" evidence="1">
    <location>
        <begin position="246"/>
        <end position="328"/>
    </location>
</feature>
<proteinExistence type="predicted"/>
<protein>
    <submittedName>
        <fullName evidence="2">Uncharacterized protein</fullName>
    </submittedName>
</protein>
<comment type="caution">
    <text evidence="2">The sequence shown here is derived from an EMBL/GenBank/DDBJ whole genome shotgun (WGS) entry which is preliminary data.</text>
</comment>
<dbReference type="Proteomes" id="UP001456524">
    <property type="component" value="Unassembled WGS sequence"/>
</dbReference>
<accession>A0ABR1XV92</accession>
<gene>
    <name evidence="2" type="ORF">IWX90DRAFT_231782</name>
</gene>
<reference evidence="2 3" key="1">
    <citation type="journal article" date="2022" name="G3 (Bethesda)">
        <title>Enemy or ally: a genomic approach to elucidate the lifestyle of Phyllosticta citrichinaensis.</title>
        <authorList>
            <person name="Buijs V.A."/>
            <person name="Groenewald J.Z."/>
            <person name="Haridas S."/>
            <person name="LaButti K.M."/>
            <person name="Lipzen A."/>
            <person name="Martin F.M."/>
            <person name="Barry K."/>
            <person name="Grigoriev I.V."/>
            <person name="Crous P.W."/>
            <person name="Seidl M.F."/>
        </authorList>
    </citation>
    <scope>NUCLEOTIDE SEQUENCE [LARGE SCALE GENOMIC DNA]</scope>
    <source>
        <strain evidence="2 3">CBS 129764</strain>
    </source>
</reference>
<feature type="region of interest" description="Disordered" evidence="1">
    <location>
        <begin position="111"/>
        <end position="143"/>
    </location>
</feature>
<evidence type="ECO:0000313" key="2">
    <source>
        <dbReference type="EMBL" id="KAK8167007.1"/>
    </source>
</evidence>
<feature type="compositionally biased region" description="Low complexity" evidence="1">
    <location>
        <begin position="111"/>
        <end position="127"/>
    </location>
</feature>
<dbReference type="EMBL" id="JBBWUH010000005">
    <property type="protein sequence ID" value="KAK8167007.1"/>
    <property type="molecule type" value="Genomic_DNA"/>
</dbReference>
<organism evidence="2 3">
    <name type="scientific">Phyllosticta citrichinensis</name>
    <dbReference type="NCBI Taxonomy" id="1130410"/>
    <lineage>
        <taxon>Eukaryota</taxon>
        <taxon>Fungi</taxon>
        <taxon>Dikarya</taxon>
        <taxon>Ascomycota</taxon>
        <taxon>Pezizomycotina</taxon>
        <taxon>Dothideomycetes</taxon>
        <taxon>Dothideomycetes incertae sedis</taxon>
        <taxon>Botryosphaeriales</taxon>
        <taxon>Phyllostictaceae</taxon>
        <taxon>Phyllosticta</taxon>
    </lineage>
</organism>
<name>A0ABR1XV92_9PEZI</name>
<evidence type="ECO:0000256" key="1">
    <source>
        <dbReference type="SAM" id="MobiDB-lite"/>
    </source>
</evidence>
<sequence length="328" mass="34679">MINLHSFSACQSGVVVGMTTPWQAAMRMPVKPAQTPLAMLHSFAPPAPRTGPDPGSTGPFFFFLCHRVCRPCFRSLSAASRVRGAHPQVLFLSPTAHVVQRVPPLRTTRIAGGAARRGAGRSTNGTRQPAPEPQVDGDIKQRRRPCAREMNWSAGAICCGAGSRPAGGARACMRSGGAIIKLAACPQQQRMYACMEPSSRVWVWPGPAAPEDTRTLEDGNAGGGTGRRNREREAANCRDDARAALASSVSHQQCPSGPARHADRGSNGRMAAAPRASMCHEDPQTGRQPARRSAASRGQGGGVSVARIRASKQAGRQAGNQAIKTPRS</sequence>
<feature type="region of interest" description="Disordered" evidence="1">
    <location>
        <begin position="205"/>
        <end position="234"/>
    </location>
</feature>
<feature type="compositionally biased region" description="Polar residues" evidence="1">
    <location>
        <begin position="318"/>
        <end position="328"/>
    </location>
</feature>
<keyword evidence="3" id="KW-1185">Reference proteome</keyword>
<feature type="compositionally biased region" description="Low complexity" evidence="1">
    <location>
        <begin position="286"/>
        <end position="297"/>
    </location>
</feature>